<dbReference type="SUPFAM" id="SSF100950">
    <property type="entry name" value="NagB/RpiA/CoA transferase-like"/>
    <property type="match status" value="1"/>
</dbReference>
<dbReference type="HOGENOM" id="CLU_060699_0_1_0"/>
<dbReference type="STRING" id="525904.Tter_2613"/>
<keyword evidence="2" id="KW-0238">DNA-binding</keyword>
<keyword evidence="1" id="KW-0805">Transcription regulation</keyword>
<evidence type="ECO:0000256" key="1">
    <source>
        <dbReference type="ARBA" id="ARBA00023015"/>
    </source>
</evidence>
<evidence type="ECO:0000313" key="5">
    <source>
        <dbReference type="EMBL" id="ACZ43501.1"/>
    </source>
</evidence>
<keyword evidence="3" id="KW-0804">Transcription</keyword>
<dbReference type="InterPro" id="IPR050313">
    <property type="entry name" value="Carb_Metab_HTH_regulators"/>
</dbReference>
<dbReference type="RefSeq" id="WP_012876532.1">
    <property type="nucleotide sequence ID" value="NC_013526.1"/>
</dbReference>
<evidence type="ECO:0000313" key="6">
    <source>
        <dbReference type="Proteomes" id="UP000000323"/>
    </source>
</evidence>
<dbReference type="PROSITE" id="PS00894">
    <property type="entry name" value="HTH_DEOR_1"/>
    <property type="match status" value="1"/>
</dbReference>
<accession>D1CID0</accession>
<dbReference type="Gene3D" id="1.10.10.10">
    <property type="entry name" value="Winged helix-like DNA-binding domain superfamily/Winged helix DNA-binding domain"/>
    <property type="match status" value="1"/>
</dbReference>
<dbReference type="SMART" id="SM01134">
    <property type="entry name" value="DeoRC"/>
    <property type="match status" value="1"/>
</dbReference>
<evidence type="ECO:0000256" key="3">
    <source>
        <dbReference type="ARBA" id="ARBA00023163"/>
    </source>
</evidence>
<dbReference type="PROSITE" id="PS51000">
    <property type="entry name" value="HTH_DEOR_2"/>
    <property type="match status" value="1"/>
</dbReference>
<dbReference type="PANTHER" id="PTHR30363">
    <property type="entry name" value="HTH-TYPE TRANSCRIPTIONAL REGULATOR SRLR-RELATED"/>
    <property type="match status" value="1"/>
</dbReference>
<dbReference type="InterPro" id="IPR036390">
    <property type="entry name" value="WH_DNA-bd_sf"/>
</dbReference>
<dbReference type="AlphaFoldDB" id="D1CID0"/>
<reference evidence="6" key="1">
    <citation type="journal article" date="2010" name="Stand. Genomic Sci.">
        <title>Complete genome sequence of 'Thermobaculum terrenum' type strain (YNP1).</title>
        <authorList>
            <person name="Kiss H."/>
            <person name="Cleland D."/>
            <person name="Lapidus A."/>
            <person name="Lucas S."/>
            <person name="Glavina Del Rio T."/>
            <person name="Nolan M."/>
            <person name="Tice H."/>
            <person name="Han C."/>
            <person name="Goodwin L."/>
            <person name="Pitluck S."/>
            <person name="Liolios K."/>
            <person name="Ivanova N."/>
            <person name="Mavromatis K."/>
            <person name="Ovchinnikova G."/>
            <person name="Pati A."/>
            <person name="Chen A."/>
            <person name="Palaniappan K."/>
            <person name="Land M."/>
            <person name="Hauser L."/>
            <person name="Chang Y."/>
            <person name="Jeffries C."/>
            <person name="Lu M."/>
            <person name="Brettin T."/>
            <person name="Detter J."/>
            <person name="Goker M."/>
            <person name="Tindall B."/>
            <person name="Beck B."/>
            <person name="McDermott T."/>
            <person name="Woyke T."/>
            <person name="Bristow J."/>
            <person name="Eisen J."/>
            <person name="Markowitz V."/>
            <person name="Hugenholtz P."/>
            <person name="Kyrpides N."/>
            <person name="Klenk H."/>
            <person name="Cheng J."/>
        </authorList>
    </citation>
    <scope>NUCLEOTIDE SEQUENCE [LARGE SCALE GENOMIC DNA]</scope>
    <source>
        <strain evidence="6">ATCC BAA-798 / YNP1</strain>
    </source>
</reference>
<evidence type="ECO:0000256" key="2">
    <source>
        <dbReference type="ARBA" id="ARBA00023125"/>
    </source>
</evidence>
<dbReference type="Pfam" id="PF08220">
    <property type="entry name" value="HTH_DeoR"/>
    <property type="match status" value="1"/>
</dbReference>
<dbReference type="InterPro" id="IPR036388">
    <property type="entry name" value="WH-like_DNA-bd_sf"/>
</dbReference>
<dbReference type="PANTHER" id="PTHR30363:SF44">
    <property type="entry name" value="AGA OPERON TRANSCRIPTIONAL REPRESSOR-RELATED"/>
    <property type="match status" value="1"/>
</dbReference>
<evidence type="ECO:0000259" key="4">
    <source>
        <dbReference type="PROSITE" id="PS51000"/>
    </source>
</evidence>
<dbReference type="InterPro" id="IPR001034">
    <property type="entry name" value="DeoR_HTH"/>
</dbReference>
<dbReference type="Pfam" id="PF00455">
    <property type="entry name" value="DeoRC"/>
    <property type="match status" value="1"/>
</dbReference>
<dbReference type="Gene3D" id="3.40.50.1360">
    <property type="match status" value="1"/>
</dbReference>
<protein>
    <submittedName>
        <fullName evidence="5">Transcriptional regulator, DeoR family</fullName>
    </submittedName>
</protein>
<sequence>MLDAERRQQIVSFIEENNGATVAELSRQFGVSEATIRRDLLLLSRKGLIERAHGGGVPRRMRHTQGFPEPPLLSRAALQVEEKRRIGRAAAQYVDDGDSIMVSGGTTTAEMIPYLADKRDLTVITSALNIATLLASYPNITVIVLGGVLRHGHLSLLGVLTEEALENIRADKLFMGTPAIHADYGLSADDMAEVQVDRALMDASREVIVLADHTKFGRVATIRVAPIRRIRRVITDKAAPQDDIAALREQGIKVDVV</sequence>
<dbReference type="PRINTS" id="PR00037">
    <property type="entry name" value="HTHLACR"/>
</dbReference>
<proteinExistence type="predicted"/>
<dbReference type="KEGG" id="ttr:Tter_2613"/>
<dbReference type="InterPro" id="IPR037171">
    <property type="entry name" value="NagB/RpiA_transferase-like"/>
</dbReference>
<feature type="domain" description="HTH deoR-type" evidence="4">
    <location>
        <begin position="3"/>
        <end position="58"/>
    </location>
</feature>
<name>D1CID0_THET1</name>
<keyword evidence="6" id="KW-1185">Reference proteome</keyword>
<dbReference type="InterPro" id="IPR018356">
    <property type="entry name" value="Tscrpt_reg_HTH_DeoR_CS"/>
</dbReference>
<gene>
    <name evidence="5" type="ordered locus">Tter_2613</name>
</gene>
<dbReference type="Proteomes" id="UP000000323">
    <property type="component" value="Chromosome 2"/>
</dbReference>
<dbReference type="SMART" id="SM00420">
    <property type="entry name" value="HTH_DEOR"/>
    <property type="match status" value="1"/>
</dbReference>
<organism evidence="5 6">
    <name type="scientific">Thermobaculum terrenum (strain ATCC BAA-798 / CCMEE 7001 / YNP1)</name>
    <dbReference type="NCBI Taxonomy" id="525904"/>
    <lineage>
        <taxon>Bacteria</taxon>
        <taxon>Bacillati</taxon>
        <taxon>Chloroflexota</taxon>
        <taxon>Chloroflexia</taxon>
        <taxon>Candidatus Thermobaculales</taxon>
        <taxon>Candidatus Thermobaculaceae</taxon>
        <taxon>Thermobaculum</taxon>
    </lineage>
</organism>
<dbReference type="GO" id="GO:0003700">
    <property type="term" value="F:DNA-binding transcription factor activity"/>
    <property type="evidence" value="ECO:0007669"/>
    <property type="project" value="InterPro"/>
</dbReference>
<dbReference type="GO" id="GO:0003677">
    <property type="term" value="F:DNA binding"/>
    <property type="evidence" value="ECO:0007669"/>
    <property type="project" value="UniProtKB-KW"/>
</dbReference>
<dbReference type="SUPFAM" id="SSF46785">
    <property type="entry name" value="Winged helix' DNA-binding domain"/>
    <property type="match status" value="1"/>
</dbReference>
<dbReference type="EMBL" id="CP001826">
    <property type="protein sequence ID" value="ACZ43501.1"/>
    <property type="molecule type" value="Genomic_DNA"/>
</dbReference>
<dbReference type="eggNOG" id="COG1349">
    <property type="taxonomic scope" value="Bacteria"/>
</dbReference>
<dbReference type="InterPro" id="IPR014036">
    <property type="entry name" value="DeoR-like_C"/>
</dbReference>